<dbReference type="InterPro" id="IPR024185">
    <property type="entry name" value="FTHF_cligase-like_sf"/>
</dbReference>
<dbReference type="Gene3D" id="3.40.50.10420">
    <property type="entry name" value="NagB/RpiA/CoA transferase-like"/>
    <property type="match status" value="1"/>
</dbReference>
<dbReference type="PANTHER" id="PTHR43682:SF1">
    <property type="entry name" value="LACTATE UTILIZATION PROTEIN C"/>
    <property type="match status" value="1"/>
</dbReference>
<comment type="caution">
    <text evidence="2">The sequence shown here is derived from an EMBL/GenBank/DDBJ whole genome shotgun (WGS) entry which is preliminary data.</text>
</comment>
<protein>
    <recommendedName>
        <fullName evidence="1">LUD domain-containing protein</fullName>
    </recommendedName>
</protein>
<dbReference type="SUPFAM" id="SSF100950">
    <property type="entry name" value="NagB/RpiA/CoA transferase-like"/>
    <property type="match status" value="1"/>
</dbReference>
<dbReference type="AlphaFoldDB" id="A0A0B4CN79"/>
<sequence>MSARENILAAVRANRPLGDHPLPELPIFPFEAGEGLVASFLRNLEAMGGHGIEGQSIDAFLQEQFPQAKVIASAVPEYRGNRDLMGVAAPRDLADVDITIVRASFGVAETGSVLLPDTALVTNAAAYLAQHLVVLLAPAAIVPTLQEAYRRPEFHEHRYASFHTGPSATADIEGVLIHGAQGVRSLTVLLLDAAV</sequence>
<reference evidence="2 3" key="1">
    <citation type="submission" date="2014-12" db="EMBL/GenBank/DDBJ databases">
        <title>Genome sequencing of Brevundimonas nasdae TPW30.</title>
        <authorList>
            <person name="Tan P.W."/>
            <person name="Chan K.-G."/>
        </authorList>
    </citation>
    <scope>NUCLEOTIDE SEQUENCE [LARGE SCALE GENOMIC DNA]</scope>
    <source>
        <strain evidence="2 3">TPW30</strain>
    </source>
</reference>
<evidence type="ECO:0000259" key="1">
    <source>
        <dbReference type="Pfam" id="PF02589"/>
    </source>
</evidence>
<name>A0A0B4CN79_9CAUL</name>
<feature type="domain" description="LUD" evidence="1">
    <location>
        <begin position="91"/>
        <end position="191"/>
    </location>
</feature>
<proteinExistence type="predicted"/>
<dbReference type="STRING" id="172043.RM53_16565"/>
<dbReference type="Pfam" id="PF02589">
    <property type="entry name" value="LUD_dom"/>
    <property type="match status" value="1"/>
</dbReference>
<dbReference type="Proteomes" id="UP000031166">
    <property type="component" value="Unassembled WGS sequence"/>
</dbReference>
<dbReference type="InterPro" id="IPR003741">
    <property type="entry name" value="LUD_dom"/>
</dbReference>
<evidence type="ECO:0000313" key="3">
    <source>
        <dbReference type="Proteomes" id="UP000031166"/>
    </source>
</evidence>
<dbReference type="PANTHER" id="PTHR43682">
    <property type="entry name" value="LACTATE UTILIZATION PROTEIN C"/>
    <property type="match status" value="1"/>
</dbReference>
<dbReference type="EMBL" id="JWSY01000064">
    <property type="protein sequence ID" value="KIC53415.1"/>
    <property type="molecule type" value="Genomic_DNA"/>
</dbReference>
<evidence type="ECO:0000313" key="2">
    <source>
        <dbReference type="EMBL" id="KIC53415.1"/>
    </source>
</evidence>
<gene>
    <name evidence="2" type="ORF">RM53_16565</name>
</gene>
<dbReference type="RefSeq" id="WP_039248839.1">
    <property type="nucleotide sequence ID" value="NZ_JWSY01000064.1"/>
</dbReference>
<accession>A0A0B4CN79</accession>
<dbReference type="InterPro" id="IPR037171">
    <property type="entry name" value="NagB/RpiA_transferase-like"/>
</dbReference>
<organism evidence="2 3">
    <name type="scientific">Brevundimonas nasdae</name>
    <dbReference type="NCBI Taxonomy" id="172043"/>
    <lineage>
        <taxon>Bacteria</taxon>
        <taxon>Pseudomonadati</taxon>
        <taxon>Pseudomonadota</taxon>
        <taxon>Alphaproteobacteria</taxon>
        <taxon>Caulobacterales</taxon>
        <taxon>Caulobacteraceae</taxon>
        <taxon>Brevundimonas</taxon>
    </lineage>
</organism>